<dbReference type="InterPro" id="IPR036291">
    <property type="entry name" value="NAD(P)-bd_dom_sf"/>
</dbReference>
<dbReference type="PANTHER" id="PTHR43060">
    <property type="entry name" value="3-HYDROXYISOBUTYRATE DEHYDROGENASE-LIKE 1, MITOCHONDRIAL-RELATED"/>
    <property type="match status" value="1"/>
</dbReference>
<dbReference type="PIRSF" id="PIRSF000103">
    <property type="entry name" value="HIBADH"/>
    <property type="match status" value="1"/>
</dbReference>
<evidence type="ECO:0000313" key="8">
    <source>
        <dbReference type="Proteomes" id="UP000192772"/>
    </source>
</evidence>
<dbReference type="GO" id="GO:0050661">
    <property type="term" value="F:NADP binding"/>
    <property type="evidence" value="ECO:0007669"/>
    <property type="project" value="InterPro"/>
</dbReference>
<keyword evidence="2" id="KW-0560">Oxidoreductase</keyword>
<dbReference type="SUPFAM" id="SSF48179">
    <property type="entry name" value="6-phosphogluconate dehydrogenase C-terminal domain-like"/>
    <property type="match status" value="1"/>
</dbReference>
<evidence type="ECO:0000259" key="5">
    <source>
        <dbReference type="Pfam" id="PF03446"/>
    </source>
</evidence>
<keyword evidence="3" id="KW-0520">NAD</keyword>
<dbReference type="InterPro" id="IPR013328">
    <property type="entry name" value="6PGD_dom2"/>
</dbReference>
<dbReference type="InterPro" id="IPR008927">
    <property type="entry name" value="6-PGluconate_DH-like_C_sf"/>
</dbReference>
<dbReference type="Pfam" id="PF14833">
    <property type="entry name" value="NAD_binding_11"/>
    <property type="match status" value="1"/>
</dbReference>
<feature type="domain" description="6-phosphogluconate dehydrogenase NADP-binding" evidence="5">
    <location>
        <begin position="3"/>
        <end position="159"/>
    </location>
</feature>
<dbReference type="InterPro" id="IPR029154">
    <property type="entry name" value="HIBADH-like_NADP-bd"/>
</dbReference>
<dbReference type="Pfam" id="PF03446">
    <property type="entry name" value="NAD_binding_2"/>
    <property type="match status" value="1"/>
</dbReference>
<dbReference type="SUPFAM" id="SSF51735">
    <property type="entry name" value="NAD(P)-binding Rossmann-fold domains"/>
    <property type="match status" value="1"/>
</dbReference>
<accession>A0A1X0D5I5</accession>
<dbReference type="OrthoDB" id="3185659at2"/>
<organism evidence="7 8">
    <name type="scientific">Mycolicibacterium elephantis</name>
    <dbReference type="NCBI Taxonomy" id="81858"/>
    <lineage>
        <taxon>Bacteria</taxon>
        <taxon>Bacillati</taxon>
        <taxon>Actinomycetota</taxon>
        <taxon>Actinomycetes</taxon>
        <taxon>Mycobacteriales</taxon>
        <taxon>Mycobacteriaceae</taxon>
        <taxon>Mycolicibacterium</taxon>
    </lineage>
</organism>
<protein>
    <submittedName>
        <fullName evidence="7">6-phosphogluconate dehydrogenase</fullName>
    </submittedName>
</protein>
<comment type="similarity">
    <text evidence="1">Belongs to the HIBADH-related family.</text>
</comment>
<dbReference type="InterPro" id="IPR006115">
    <property type="entry name" value="6PGDH_NADP-bd"/>
</dbReference>
<feature type="active site" evidence="4">
    <location>
        <position position="168"/>
    </location>
</feature>
<sequence length="264" mass="26892">MTRVGFVGAGRMGAPMVRRLVEAGHEVTVLGSNAEKYRAVRDLGAHAVTELTAVAAGADIVIVCVFTDEQVRQVCIEGGLVSAMSPGAQLVIHTTGSPRTAQTVAAGAPAIDVVDAPVSGGPHNIAAGTLTLFLGGSDDAVARAQPVLASYGDPILHVGPLGAGQGVKLVNNALFAAQIGLLREAVTLGERLGVDEKNLLASITHGSGASRVGEYIAMRGSVAAFVDDTAEFIGKDVAVVRDIAAELDSRLGILDDVISAGIRQ</sequence>
<dbReference type="AlphaFoldDB" id="A0A1X0D5I5"/>
<feature type="domain" description="3-hydroxyisobutyrate dehydrogenase-like NAD-binding" evidence="6">
    <location>
        <begin position="162"/>
        <end position="251"/>
    </location>
</feature>
<reference evidence="7 8" key="1">
    <citation type="submission" date="2017-02" db="EMBL/GenBank/DDBJ databases">
        <title>The new phylogeny of genus Mycobacterium.</title>
        <authorList>
            <person name="Tortoli E."/>
            <person name="Trovato A."/>
            <person name="Cirillo D.M."/>
        </authorList>
    </citation>
    <scope>NUCLEOTIDE SEQUENCE [LARGE SCALE GENOMIC DNA]</scope>
    <source>
        <strain evidence="7 8">FI-09383</strain>
    </source>
</reference>
<dbReference type="GO" id="GO:0051287">
    <property type="term" value="F:NAD binding"/>
    <property type="evidence" value="ECO:0007669"/>
    <property type="project" value="InterPro"/>
</dbReference>
<comment type="caution">
    <text evidence="7">The sequence shown here is derived from an EMBL/GenBank/DDBJ whole genome shotgun (WGS) entry which is preliminary data.</text>
</comment>
<dbReference type="GO" id="GO:0016491">
    <property type="term" value="F:oxidoreductase activity"/>
    <property type="evidence" value="ECO:0007669"/>
    <property type="project" value="UniProtKB-KW"/>
</dbReference>
<evidence type="ECO:0000256" key="3">
    <source>
        <dbReference type="ARBA" id="ARBA00023027"/>
    </source>
</evidence>
<dbReference type="PANTHER" id="PTHR43060:SF15">
    <property type="entry name" value="3-HYDROXYISOBUTYRATE DEHYDROGENASE-LIKE 1, MITOCHONDRIAL-RELATED"/>
    <property type="match status" value="1"/>
</dbReference>
<evidence type="ECO:0000313" key="7">
    <source>
        <dbReference type="EMBL" id="ORA67625.1"/>
    </source>
</evidence>
<dbReference type="Gene3D" id="3.40.50.720">
    <property type="entry name" value="NAD(P)-binding Rossmann-like Domain"/>
    <property type="match status" value="1"/>
</dbReference>
<dbReference type="STRING" id="81858.BST23_07125"/>
<evidence type="ECO:0000256" key="1">
    <source>
        <dbReference type="ARBA" id="ARBA00009080"/>
    </source>
</evidence>
<evidence type="ECO:0000256" key="4">
    <source>
        <dbReference type="PIRSR" id="PIRSR000103-1"/>
    </source>
</evidence>
<dbReference type="EMBL" id="MVHP01000005">
    <property type="protein sequence ID" value="ORA67625.1"/>
    <property type="molecule type" value="Genomic_DNA"/>
</dbReference>
<proteinExistence type="inferred from homology"/>
<evidence type="ECO:0000256" key="2">
    <source>
        <dbReference type="ARBA" id="ARBA00023002"/>
    </source>
</evidence>
<dbReference type="InterPro" id="IPR015815">
    <property type="entry name" value="HIBADH-related"/>
</dbReference>
<dbReference type="Gene3D" id="1.10.1040.10">
    <property type="entry name" value="N-(1-d-carboxylethyl)-l-norvaline Dehydrogenase, domain 2"/>
    <property type="match status" value="1"/>
</dbReference>
<name>A0A1X0D5I5_9MYCO</name>
<evidence type="ECO:0000259" key="6">
    <source>
        <dbReference type="Pfam" id="PF14833"/>
    </source>
</evidence>
<gene>
    <name evidence="7" type="ORF">BST23_07125</name>
</gene>
<dbReference type="Proteomes" id="UP000192772">
    <property type="component" value="Unassembled WGS sequence"/>
</dbReference>